<keyword evidence="3" id="KW-1185">Reference proteome</keyword>
<name>A0ABY1P864_9HYPH</name>
<protein>
    <recommendedName>
        <fullName evidence="1">Phytase-like domain-containing protein</fullName>
    </recommendedName>
</protein>
<dbReference type="Pfam" id="PF13449">
    <property type="entry name" value="Phytase-like"/>
    <property type="match status" value="1"/>
</dbReference>
<comment type="caution">
    <text evidence="2">The sequence shown here is derived from an EMBL/GenBank/DDBJ whole genome shotgun (WGS) entry which is preliminary data.</text>
</comment>
<proteinExistence type="predicted"/>
<accession>A0ABY1P864</accession>
<dbReference type="InterPro" id="IPR014567">
    <property type="entry name" value="UCP031900"/>
</dbReference>
<dbReference type="PIRSF" id="PIRSF031900">
    <property type="entry name" value="UCP031900"/>
    <property type="match status" value="1"/>
</dbReference>
<evidence type="ECO:0000259" key="1">
    <source>
        <dbReference type="Pfam" id="PF13449"/>
    </source>
</evidence>
<gene>
    <name evidence="2" type="ORF">SAMN06265374_2998</name>
</gene>
<evidence type="ECO:0000313" key="2">
    <source>
        <dbReference type="EMBL" id="SMP28765.1"/>
    </source>
</evidence>
<organism evidence="2 3">
    <name type="scientific">Roseibium denhamense</name>
    <dbReference type="NCBI Taxonomy" id="76305"/>
    <lineage>
        <taxon>Bacteria</taxon>
        <taxon>Pseudomonadati</taxon>
        <taxon>Pseudomonadota</taxon>
        <taxon>Alphaproteobacteria</taxon>
        <taxon>Hyphomicrobiales</taxon>
        <taxon>Stappiaceae</taxon>
        <taxon>Roseibium</taxon>
    </lineage>
</organism>
<feature type="domain" description="Phytase-like" evidence="1">
    <location>
        <begin position="84"/>
        <end position="336"/>
    </location>
</feature>
<dbReference type="InterPro" id="IPR027372">
    <property type="entry name" value="Phytase-like_dom"/>
</dbReference>
<evidence type="ECO:0000313" key="3">
    <source>
        <dbReference type="Proteomes" id="UP001157914"/>
    </source>
</evidence>
<dbReference type="Proteomes" id="UP001157914">
    <property type="component" value="Unassembled WGS sequence"/>
</dbReference>
<dbReference type="EMBL" id="FXTT01000004">
    <property type="protein sequence ID" value="SMP28765.1"/>
    <property type="molecule type" value="Genomic_DNA"/>
</dbReference>
<reference evidence="2 3" key="1">
    <citation type="submission" date="2017-05" db="EMBL/GenBank/DDBJ databases">
        <authorList>
            <person name="Varghese N."/>
            <person name="Submissions S."/>
        </authorList>
    </citation>
    <scope>NUCLEOTIDE SEQUENCE [LARGE SCALE GENOMIC DNA]</scope>
    <source>
        <strain evidence="2 3">DSM 15949</strain>
    </source>
</reference>
<sequence length="352" mass="38258">MMERWVPVISSINPLTHNVLAAVILALVWTCLPGASAAQDLLTQAEPVKVRAKPIPTFHIGSAETRFGPLTFLGGLEILGSDRKIGGLSGLVSLDEGQRFLAVTDNGHWVTGDVTQGPDGRPDDISNVRFAPLLGSDGKTLRARWGHDTEALALSEPELYVTAETRNAVYHYPWPLQLGSERMVGQLALPEDVRSLPRNSGLEALAAAPADGPLQGALVAVAESSPSDAHDLQGFIFDPTGTKRFSIKRRDGFDATDAVFLPDGDFLLMERRFNLRNLIGMRLRRFDGEALTPGAVLDGQLILEADFNTQIDNMEAMSVHQTAAGETILTLVSDNNRSLLQRTVFLRFRLDG</sequence>